<protein>
    <submittedName>
        <fullName evidence="3">FBD-associated F-box protein At5g56370-like</fullName>
    </submittedName>
</protein>
<dbReference type="GeneID" id="101493664"/>
<dbReference type="InterPro" id="IPR006566">
    <property type="entry name" value="FBD"/>
</dbReference>
<dbReference type="STRING" id="3827.A0A1S2X9C7"/>
<sequence length="399" mass="46352">MSSHREISTDETGSFASLPDEVICQILSLLPTKKVIAASILSKRLRRLWNYIPALNFGNIKVKTLADNNRFNEFVDTLLFSRERAGSHSIDRFWLDIEYDYPYIAYHKSFPNVINWINYVVKQNVQFLNLTFSVVYDPGHTGPNLPISVFSCRTLVVLKLRWFSVEEDSCFNFVGFPSLKALHLNDIYFDKYEDFLLLLGGCPVLEDLKVSDVYSFRTDPLDFDSSSLSKLNRAYIIGCRCDYWVKALSNLEYMRIQLWKGYHPTNFPIFHNLTHLVLNYNWDVVVEVLNHCPKLQNLDLYQNIRSDLDEDDYITEDDQDNWDEPTFVPQCLSSYLRTCTIRDFAFAGLRRHLMLAGYILKHAKVLETMIIWCNRERPGIESILSSCAKASATCQLSIY</sequence>
<name>A0A1S2X9C7_CICAR</name>
<dbReference type="SUPFAM" id="SSF81383">
    <property type="entry name" value="F-box domain"/>
    <property type="match status" value="1"/>
</dbReference>
<dbReference type="InterPro" id="IPR050232">
    <property type="entry name" value="FBL13/AtMIF1-like"/>
</dbReference>
<evidence type="ECO:0000313" key="3">
    <source>
        <dbReference type="RefSeq" id="XP_004485511.1"/>
    </source>
</evidence>
<dbReference type="SUPFAM" id="SSF52047">
    <property type="entry name" value="RNI-like"/>
    <property type="match status" value="1"/>
</dbReference>
<dbReference type="SMART" id="SM00579">
    <property type="entry name" value="FBD"/>
    <property type="match status" value="1"/>
</dbReference>
<dbReference type="InterPro" id="IPR053781">
    <property type="entry name" value="F-box_AtFBL13-like"/>
</dbReference>
<feature type="domain" description="F-box" evidence="1">
    <location>
        <begin position="12"/>
        <end position="60"/>
    </location>
</feature>
<dbReference type="InterPro" id="IPR001810">
    <property type="entry name" value="F-box_dom"/>
</dbReference>
<dbReference type="Gene3D" id="3.80.10.10">
    <property type="entry name" value="Ribonuclease Inhibitor"/>
    <property type="match status" value="1"/>
</dbReference>
<dbReference type="PANTHER" id="PTHR31900:SF34">
    <property type="entry name" value="EMB|CAB62440.1-RELATED"/>
    <property type="match status" value="1"/>
</dbReference>
<dbReference type="PANTHER" id="PTHR31900">
    <property type="entry name" value="F-BOX/RNI SUPERFAMILY PROTEIN-RELATED"/>
    <property type="match status" value="1"/>
</dbReference>
<gene>
    <name evidence="3" type="primary">LOC101493664</name>
</gene>
<dbReference type="PaxDb" id="3827-XP_004485511.1"/>
<dbReference type="InterPro" id="IPR055411">
    <property type="entry name" value="LRR_FXL15/At3g58940/PEG3-like"/>
</dbReference>
<keyword evidence="2" id="KW-1185">Reference proteome</keyword>
<proteinExistence type="predicted"/>
<dbReference type="Pfam" id="PF08387">
    <property type="entry name" value="FBD"/>
    <property type="match status" value="1"/>
</dbReference>
<dbReference type="OrthoDB" id="1435207at2759"/>
<evidence type="ECO:0000313" key="2">
    <source>
        <dbReference type="Proteomes" id="UP000087171"/>
    </source>
</evidence>
<dbReference type="CDD" id="cd22160">
    <property type="entry name" value="F-box_AtFBL13-like"/>
    <property type="match status" value="1"/>
</dbReference>
<dbReference type="Proteomes" id="UP000087171">
    <property type="component" value="Chromosome Ca1"/>
</dbReference>
<dbReference type="InterPro" id="IPR036047">
    <property type="entry name" value="F-box-like_dom_sf"/>
</dbReference>
<dbReference type="KEGG" id="cam:101493664"/>
<dbReference type="PROSITE" id="PS50181">
    <property type="entry name" value="FBOX"/>
    <property type="match status" value="1"/>
</dbReference>
<dbReference type="RefSeq" id="XP_004485511.1">
    <property type="nucleotide sequence ID" value="XM_004485454.3"/>
</dbReference>
<accession>A0A1S2X9C7</accession>
<dbReference type="AlphaFoldDB" id="A0A1S2X9C7"/>
<evidence type="ECO:0000259" key="1">
    <source>
        <dbReference type="PROSITE" id="PS50181"/>
    </source>
</evidence>
<dbReference type="SMART" id="SM00256">
    <property type="entry name" value="FBOX"/>
    <property type="match status" value="1"/>
</dbReference>
<dbReference type="InterPro" id="IPR032675">
    <property type="entry name" value="LRR_dom_sf"/>
</dbReference>
<dbReference type="Pfam" id="PF00646">
    <property type="entry name" value="F-box"/>
    <property type="match status" value="1"/>
</dbReference>
<reference evidence="3" key="2">
    <citation type="submission" date="2025-08" db="UniProtKB">
        <authorList>
            <consortium name="RefSeq"/>
        </authorList>
    </citation>
    <scope>IDENTIFICATION</scope>
    <source>
        <tissue evidence="3">Etiolated seedlings</tissue>
    </source>
</reference>
<dbReference type="Gene3D" id="1.20.1280.50">
    <property type="match status" value="1"/>
</dbReference>
<reference evidence="2" key="1">
    <citation type="journal article" date="2013" name="Nat. Biotechnol.">
        <title>Draft genome sequence of chickpea (Cicer arietinum) provides a resource for trait improvement.</title>
        <authorList>
            <person name="Varshney R.K."/>
            <person name="Song C."/>
            <person name="Saxena R.K."/>
            <person name="Azam S."/>
            <person name="Yu S."/>
            <person name="Sharpe A.G."/>
            <person name="Cannon S."/>
            <person name="Baek J."/>
            <person name="Rosen B.D."/>
            <person name="Tar'an B."/>
            <person name="Millan T."/>
            <person name="Zhang X."/>
            <person name="Ramsay L.D."/>
            <person name="Iwata A."/>
            <person name="Wang Y."/>
            <person name="Nelson W."/>
            <person name="Farmer A.D."/>
            <person name="Gaur P.M."/>
            <person name="Soderlund C."/>
            <person name="Penmetsa R.V."/>
            <person name="Xu C."/>
            <person name="Bharti A.K."/>
            <person name="He W."/>
            <person name="Winter P."/>
            <person name="Zhao S."/>
            <person name="Hane J.K."/>
            <person name="Carrasquilla-Garcia N."/>
            <person name="Condie J.A."/>
            <person name="Upadhyaya H.D."/>
            <person name="Luo M.C."/>
            <person name="Thudi M."/>
            <person name="Gowda C.L."/>
            <person name="Singh N.P."/>
            <person name="Lichtenzveig J."/>
            <person name="Gali K.K."/>
            <person name="Rubio J."/>
            <person name="Nadarajan N."/>
            <person name="Dolezel J."/>
            <person name="Bansal K.C."/>
            <person name="Xu X."/>
            <person name="Edwards D."/>
            <person name="Zhang G."/>
            <person name="Kahl G."/>
            <person name="Gil J."/>
            <person name="Singh K.B."/>
            <person name="Datta S.K."/>
            <person name="Jackson S.A."/>
            <person name="Wang J."/>
            <person name="Cook D.R."/>
        </authorList>
    </citation>
    <scope>NUCLEOTIDE SEQUENCE [LARGE SCALE GENOMIC DNA]</scope>
    <source>
        <strain evidence="2">cv. CDC Frontier</strain>
    </source>
</reference>
<organism evidence="2 3">
    <name type="scientific">Cicer arietinum</name>
    <name type="common">Chickpea</name>
    <name type="synonym">Garbanzo</name>
    <dbReference type="NCBI Taxonomy" id="3827"/>
    <lineage>
        <taxon>Eukaryota</taxon>
        <taxon>Viridiplantae</taxon>
        <taxon>Streptophyta</taxon>
        <taxon>Embryophyta</taxon>
        <taxon>Tracheophyta</taxon>
        <taxon>Spermatophyta</taxon>
        <taxon>Magnoliopsida</taxon>
        <taxon>eudicotyledons</taxon>
        <taxon>Gunneridae</taxon>
        <taxon>Pentapetalae</taxon>
        <taxon>rosids</taxon>
        <taxon>fabids</taxon>
        <taxon>Fabales</taxon>
        <taxon>Fabaceae</taxon>
        <taxon>Papilionoideae</taxon>
        <taxon>50 kb inversion clade</taxon>
        <taxon>NPAAA clade</taxon>
        <taxon>Hologalegina</taxon>
        <taxon>IRL clade</taxon>
        <taxon>Cicereae</taxon>
        <taxon>Cicer</taxon>
    </lineage>
</organism>
<dbReference type="Pfam" id="PF24758">
    <property type="entry name" value="LRR_At5g56370"/>
    <property type="match status" value="1"/>
</dbReference>